<feature type="compositionally biased region" description="Polar residues" evidence="8">
    <location>
        <begin position="10"/>
        <end position="22"/>
    </location>
</feature>
<feature type="binding site" evidence="7">
    <location>
        <position position="354"/>
    </location>
    <ligand>
        <name>3-phosphoshikimate</name>
        <dbReference type="ChEBI" id="CHEBI:145989"/>
    </ligand>
</feature>
<evidence type="ECO:0000313" key="10">
    <source>
        <dbReference type="EMBL" id="RJX37819.1"/>
    </source>
</evidence>
<dbReference type="PIRSF" id="PIRSF000505">
    <property type="entry name" value="EPSPS"/>
    <property type="match status" value="1"/>
</dbReference>
<feature type="binding site" evidence="7">
    <location>
        <position position="137"/>
    </location>
    <ligand>
        <name>phosphoenolpyruvate</name>
        <dbReference type="ChEBI" id="CHEBI:58702"/>
    </ligand>
</feature>
<dbReference type="Pfam" id="PF00275">
    <property type="entry name" value="EPSP_synthase"/>
    <property type="match status" value="1"/>
</dbReference>
<feature type="binding site" evidence="7">
    <location>
        <position position="43"/>
    </location>
    <ligand>
        <name>3-phosphoshikimate</name>
        <dbReference type="ChEBI" id="CHEBI:145989"/>
    </ligand>
</feature>
<dbReference type="PANTHER" id="PTHR21090">
    <property type="entry name" value="AROM/DEHYDROQUINATE SYNTHASE"/>
    <property type="match status" value="1"/>
</dbReference>
<dbReference type="EMBL" id="QXQB01000005">
    <property type="protein sequence ID" value="RJX37819.1"/>
    <property type="molecule type" value="Genomic_DNA"/>
</dbReference>
<dbReference type="PANTHER" id="PTHR21090:SF5">
    <property type="entry name" value="PENTAFUNCTIONAL AROM POLYPEPTIDE"/>
    <property type="match status" value="1"/>
</dbReference>
<evidence type="ECO:0000256" key="6">
    <source>
        <dbReference type="ARBA" id="ARBA00044633"/>
    </source>
</evidence>
<comment type="caution">
    <text evidence="10">The sequence shown here is derived from an EMBL/GenBank/DDBJ whole genome shotgun (WGS) entry which is preliminary data.</text>
</comment>
<dbReference type="Gene3D" id="3.65.10.10">
    <property type="entry name" value="Enolpyruvate transferase domain"/>
    <property type="match status" value="2"/>
</dbReference>
<dbReference type="UniPathway" id="UPA00053">
    <property type="reaction ID" value="UER00089"/>
</dbReference>
<protein>
    <recommendedName>
        <fullName evidence="7">3-phosphoshikimate 1-carboxyvinyltransferase</fullName>
        <ecNumber evidence="7">2.5.1.19</ecNumber>
    </recommendedName>
    <alternativeName>
        <fullName evidence="7">5-enolpyruvylshikimate-3-phosphate synthase</fullName>
        <shortName evidence="7">EPSP synthase</shortName>
        <shortName evidence="7">EPSPS</shortName>
    </alternativeName>
</protein>
<dbReference type="HAMAP" id="MF_00210">
    <property type="entry name" value="EPSP_synth"/>
    <property type="match status" value="1"/>
</dbReference>
<keyword evidence="7" id="KW-0963">Cytoplasm</keyword>
<evidence type="ECO:0000259" key="9">
    <source>
        <dbReference type="Pfam" id="PF00275"/>
    </source>
</evidence>
<feature type="binding site" evidence="7">
    <location>
        <position position="185"/>
    </location>
    <ligand>
        <name>3-phosphoshikimate</name>
        <dbReference type="ChEBI" id="CHEBI:145989"/>
    </ligand>
</feature>
<feature type="active site" description="Proton acceptor" evidence="7">
    <location>
        <position position="327"/>
    </location>
</feature>
<evidence type="ECO:0000256" key="5">
    <source>
        <dbReference type="ARBA" id="ARBA00023141"/>
    </source>
</evidence>
<keyword evidence="5 7" id="KW-0057">Aromatic amino acid biosynthesis</keyword>
<feature type="binding site" evidence="7">
    <location>
        <position position="109"/>
    </location>
    <ligand>
        <name>phosphoenolpyruvate</name>
        <dbReference type="ChEBI" id="CHEBI:58702"/>
    </ligand>
</feature>
<dbReference type="CDD" id="cd01556">
    <property type="entry name" value="EPSP_synthase"/>
    <property type="match status" value="1"/>
</dbReference>
<feature type="binding site" evidence="7">
    <location>
        <position position="39"/>
    </location>
    <ligand>
        <name>3-phosphoshikimate</name>
        <dbReference type="ChEBI" id="CHEBI:145989"/>
    </ligand>
</feature>
<name>A0A3A6PHX6_9BACL</name>
<feature type="binding site" evidence="7">
    <location>
        <position position="424"/>
    </location>
    <ligand>
        <name>phosphoenolpyruvate</name>
        <dbReference type="ChEBI" id="CHEBI:58702"/>
    </ligand>
</feature>
<dbReference type="AlphaFoldDB" id="A0A3A6PHX6"/>
<feature type="binding site" evidence="7">
    <location>
        <position position="185"/>
    </location>
    <ligand>
        <name>phosphoenolpyruvate</name>
        <dbReference type="ChEBI" id="CHEBI:58702"/>
    </ligand>
</feature>
<keyword evidence="11" id="KW-1185">Reference proteome</keyword>
<dbReference type="InterPro" id="IPR006264">
    <property type="entry name" value="EPSP_synthase"/>
</dbReference>
<feature type="region of interest" description="Disordered" evidence="8">
    <location>
        <begin position="1"/>
        <end position="22"/>
    </location>
</feature>
<keyword evidence="4 7" id="KW-0808">Transferase</keyword>
<sequence>MPDMAARSPWSANSGIKQVSLSPPQQQVEGIVRISGSKSLTNRALILAAMADGTSRINGILRSDDAYWCIESLQRLGISITVEGESAIVAGCGGDWPVKEGELYVGAAGTVARFLPGALAAGHGSWTLRGSKRMEERPIAHLLTALINQGAEIRFLNQEHAYPFILEARGLKGGRVEIPGHLSSQFISGLLLAAPYARQSITLELQGSTIQKDYVNMTIELMSRFGIRVQEADSSYSIPAGKYAAQSIELEPDISTSCYFWAAAAMTGGRIRTEGMDAAATRQPDIELLDVLEQMGCSVTRGIGYVEVIGTARLRGGFELSMERWSDQTLTIAVLALFADAPIRLKDAAHIRHHECDRIAAICTELRKLQVKVEEHPDGLTVYPGTPVPAVLDSHDDHRMAMALSLIGLRADGIAIFDPGCVSKTCPDYFERLRLLGAGVDYSS</sequence>
<dbReference type="GO" id="GO:0009073">
    <property type="term" value="P:aromatic amino acid family biosynthetic process"/>
    <property type="evidence" value="ECO:0007669"/>
    <property type="project" value="UniProtKB-KW"/>
</dbReference>
<comment type="subunit">
    <text evidence="7">Monomer.</text>
</comment>
<dbReference type="GO" id="GO:0008652">
    <property type="term" value="P:amino acid biosynthetic process"/>
    <property type="evidence" value="ECO:0007669"/>
    <property type="project" value="UniProtKB-KW"/>
</dbReference>
<dbReference type="GO" id="GO:0003866">
    <property type="term" value="F:3-phosphoshikimate 1-carboxyvinyltransferase activity"/>
    <property type="evidence" value="ECO:0007669"/>
    <property type="project" value="UniProtKB-UniRule"/>
</dbReference>
<evidence type="ECO:0000256" key="3">
    <source>
        <dbReference type="ARBA" id="ARBA00022605"/>
    </source>
</evidence>
<proteinExistence type="inferred from homology"/>
<comment type="subcellular location">
    <subcellularLocation>
        <location evidence="7">Cytoplasm</location>
    </subcellularLocation>
</comment>
<feature type="binding site" evidence="7">
    <location>
        <position position="399"/>
    </location>
    <ligand>
        <name>phosphoenolpyruvate</name>
        <dbReference type="ChEBI" id="CHEBI:58702"/>
    </ligand>
</feature>
<feature type="binding site" evidence="7">
    <location>
        <position position="327"/>
    </location>
    <ligand>
        <name>3-phosphoshikimate</name>
        <dbReference type="ChEBI" id="CHEBI:145989"/>
    </ligand>
</feature>
<feature type="binding site" evidence="7">
    <location>
        <position position="358"/>
    </location>
    <ligand>
        <name>phosphoenolpyruvate</name>
        <dbReference type="ChEBI" id="CHEBI:58702"/>
    </ligand>
</feature>
<feature type="domain" description="Enolpyruvate transferase" evidence="9">
    <location>
        <begin position="25"/>
        <end position="433"/>
    </location>
</feature>
<evidence type="ECO:0000256" key="1">
    <source>
        <dbReference type="ARBA" id="ARBA00004811"/>
    </source>
</evidence>
<dbReference type="InterPro" id="IPR001986">
    <property type="entry name" value="Enolpyruvate_Tfrase_dom"/>
</dbReference>
<dbReference type="Proteomes" id="UP000267798">
    <property type="component" value="Unassembled WGS sequence"/>
</dbReference>
<dbReference type="SUPFAM" id="SSF55205">
    <property type="entry name" value="EPT/RTPC-like"/>
    <property type="match status" value="1"/>
</dbReference>
<comment type="pathway">
    <text evidence="1 7">Metabolic intermediate biosynthesis; chorismate biosynthesis; chorismate from D-erythrose 4-phosphate and phosphoenolpyruvate: step 6/7.</text>
</comment>
<accession>A0A3A6PHX6</accession>
<organism evidence="10 11">
    <name type="scientific">Paenibacillus pinisoli</name>
    <dbReference type="NCBI Taxonomy" id="1276110"/>
    <lineage>
        <taxon>Bacteria</taxon>
        <taxon>Bacillati</taxon>
        <taxon>Bacillota</taxon>
        <taxon>Bacilli</taxon>
        <taxon>Bacillales</taxon>
        <taxon>Paenibacillaceae</taxon>
        <taxon>Paenibacillus</taxon>
    </lineage>
</organism>
<comment type="caution">
    <text evidence="7">Lacks conserved residue(s) required for the propagation of feature annotation.</text>
</comment>
<dbReference type="EC" id="2.5.1.19" evidence="7"/>
<feature type="binding site" evidence="7">
    <location>
        <position position="38"/>
    </location>
    <ligand>
        <name>3-phosphoshikimate</name>
        <dbReference type="ChEBI" id="CHEBI:145989"/>
    </ligand>
</feature>
<gene>
    <name evidence="7 10" type="primary">aroA</name>
    <name evidence="10" type="ORF">D3P09_21595</name>
</gene>
<feature type="binding site" evidence="7">
    <location>
        <position position="183"/>
    </location>
    <ligand>
        <name>3-phosphoshikimate</name>
        <dbReference type="ChEBI" id="CHEBI:145989"/>
    </ligand>
</feature>
<evidence type="ECO:0000256" key="4">
    <source>
        <dbReference type="ARBA" id="ARBA00022679"/>
    </source>
</evidence>
<evidence type="ECO:0000256" key="2">
    <source>
        <dbReference type="ARBA" id="ARBA00009948"/>
    </source>
</evidence>
<dbReference type="OrthoDB" id="9809920at2"/>
<dbReference type="NCBIfam" id="TIGR01356">
    <property type="entry name" value="aroA"/>
    <property type="match status" value="1"/>
</dbReference>
<feature type="binding site" evidence="7">
    <location>
        <position position="184"/>
    </location>
    <ligand>
        <name>3-phosphoshikimate</name>
        <dbReference type="ChEBI" id="CHEBI:145989"/>
    </ligand>
</feature>
<feature type="binding site" evidence="7">
    <location>
        <position position="38"/>
    </location>
    <ligand>
        <name>phosphoenolpyruvate</name>
        <dbReference type="ChEBI" id="CHEBI:58702"/>
    </ligand>
</feature>
<dbReference type="GO" id="GO:0009423">
    <property type="term" value="P:chorismate biosynthetic process"/>
    <property type="evidence" value="ECO:0007669"/>
    <property type="project" value="UniProtKB-UniRule"/>
</dbReference>
<comment type="similarity">
    <text evidence="2 7">Belongs to the EPSP synthase family.</text>
</comment>
<keyword evidence="3 7" id="KW-0028">Amino-acid biosynthesis</keyword>
<evidence type="ECO:0000256" key="8">
    <source>
        <dbReference type="SAM" id="MobiDB-lite"/>
    </source>
</evidence>
<reference evidence="10 11" key="1">
    <citation type="submission" date="2018-09" db="EMBL/GenBank/DDBJ databases">
        <title>Paenibacillus aracenensis nov. sp. isolated from a cave in southern Spain.</title>
        <authorList>
            <person name="Jurado V."/>
            <person name="Gutierrez-Patricio S."/>
            <person name="Gonzalez-Pimentel J.L."/>
            <person name="Miller A.Z."/>
            <person name="Laiz L."/>
            <person name="Saiz-Jimenez C."/>
        </authorList>
    </citation>
    <scope>NUCLEOTIDE SEQUENCE [LARGE SCALE GENOMIC DNA]</scope>
    <source>
        <strain evidence="10 11">JCM 19203</strain>
    </source>
</reference>
<comment type="catalytic activity">
    <reaction evidence="6">
        <text>3-phosphoshikimate + phosphoenolpyruvate = 5-O-(1-carboxyvinyl)-3-phosphoshikimate + phosphate</text>
        <dbReference type="Rhea" id="RHEA:21256"/>
        <dbReference type="ChEBI" id="CHEBI:43474"/>
        <dbReference type="ChEBI" id="CHEBI:57701"/>
        <dbReference type="ChEBI" id="CHEBI:58702"/>
        <dbReference type="ChEBI" id="CHEBI:145989"/>
        <dbReference type="EC" id="2.5.1.19"/>
    </reaction>
    <physiologicalReaction direction="left-to-right" evidence="6">
        <dbReference type="Rhea" id="RHEA:21257"/>
    </physiologicalReaction>
</comment>
<dbReference type="InterPro" id="IPR013792">
    <property type="entry name" value="RNA3'P_cycl/enolpyr_Trfase_a/b"/>
</dbReference>
<dbReference type="GO" id="GO:0005737">
    <property type="term" value="C:cytoplasm"/>
    <property type="evidence" value="ECO:0007669"/>
    <property type="project" value="UniProtKB-SubCell"/>
</dbReference>
<comment type="function">
    <text evidence="7">Catalyzes the transfer of the enolpyruvyl moiety of phosphoenolpyruvate (PEP) to the 5-hydroxyl of shikimate-3-phosphate (S3P) to produce enolpyruvyl shikimate-3-phosphate and inorganic phosphate.</text>
</comment>
<evidence type="ECO:0000313" key="11">
    <source>
        <dbReference type="Proteomes" id="UP000267798"/>
    </source>
</evidence>
<evidence type="ECO:0000256" key="7">
    <source>
        <dbReference type="HAMAP-Rule" id="MF_00210"/>
    </source>
</evidence>
<dbReference type="InterPro" id="IPR036968">
    <property type="entry name" value="Enolpyruvate_Tfrase_sf"/>
</dbReference>